<comment type="similarity">
    <text evidence="1">Belongs to the PhzF family.</text>
</comment>
<accession>A0A371PK61</accession>
<dbReference type="OrthoDB" id="9788221at2"/>
<evidence type="ECO:0000313" key="4">
    <source>
        <dbReference type="EMBL" id="REK76147.1"/>
    </source>
</evidence>
<comment type="caution">
    <text evidence="4">The sequence shown here is derived from an EMBL/GenBank/DDBJ whole genome shotgun (WGS) entry which is preliminary data.</text>
</comment>
<dbReference type="PANTHER" id="PTHR13774:SF17">
    <property type="entry name" value="PHENAZINE BIOSYNTHESIS-LIKE DOMAIN-CONTAINING PROTEIN"/>
    <property type="match status" value="1"/>
</dbReference>
<dbReference type="Gene3D" id="3.10.310.10">
    <property type="entry name" value="Diaminopimelate Epimerase, Chain A, domain 1"/>
    <property type="match status" value="2"/>
</dbReference>
<organism evidence="4 5">
    <name type="scientific">Paenibacillus paeoniae</name>
    <dbReference type="NCBI Taxonomy" id="2292705"/>
    <lineage>
        <taxon>Bacteria</taxon>
        <taxon>Bacillati</taxon>
        <taxon>Bacillota</taxon>
        <taxon>Bacilli</taxon>
        <taxon>Bacillales</taxon>
        <taxon>Paenibacillaceae</taxon>
        <taxon>Paenibacillus</taxon>
    </lineage>
</organism>
<evidence type="ECO:0000256" key="2">
    <source>
        <dbReference type="ARBA" id="ARBA00023235"/>
    </source>
</evidence>
<dbReference type="InterPro" id="IPR003719">
    <property type="entry name" value="Phenazine_PhzF-like"/>
</dbReference>
<feature type="active site" evidence="3">
    <location>
        <position position="46"/>
    </location>
</feature>
<evidence type="ECO:0000313" key="5">
    <source>
        <dbReference type="Proteomes" id="UP000261905"/>
    </source>
</evidence>
<dbReference type="GO" id="GO:0005737">
    <property type="term" value="C:cytoplasm"/>
    <property type="evidence" value="ECO:0007669"/>
    <property type="project" value="TreeGrafter"/>
</dbReference>
<dbReference type="NCBIfam" id="TIGR00654">
    <property type="entry name" value="PhzF_family"/>
    <property type="match status" value="1"/>
</dbReference>
<dbReference type="GO" id="GO:0016853">
    <property type="term" value="F:isomerase activity"/>
    <property type="evidence" value="ECO:0007669"/>
    <property type="project" value="UniProtKB-KW"/>
</dbReference>
<dbReference type="PIRSF" id="PIRSF016184">
    <property type="entry name" value="PhzC_PhzF"/>
    <property type="match status" value="1"/>
</dbReference>
<sequence>MSMVMHIIDAFTNEKYKGNPAAVCLVEEAIPESRMQIIASEMNVSETAFVRPGDEGYSLRWFTPKAEVDLCGHATLAAAHALWDTGRLAVTQRAVFQTKSGILTVERDGEWMIMDFPSEPAAPTEAPKELIEALGLIPRYVGRNRMDYLVEVDSEATVRTLQPDFQLLKTLQTRGVIVTSAAEKKGEGASFDFISRAFFPGIGVDEDPVTGSAHCALAPYWAKRLRREALIGYQASERGGYVRVQLKGERVLLSGQAVTVLRGELTE</sequence>
<dbReference type="Pfam" id="PF02567">
    <property type="entry name" value="PhzC-PhzF"/>
    <property type="match status" value="1"/>
</dbReference>
<protein>
    <submittedName>
        <fullName evidence="4">PhzF family phenazine biosynthesis protein</fullName>
    </submittedName>
</protein>
<keyword evidence="2" id="KW-0413">Isomerase</keyword>
<dbReference type="EMBL" id="QUBQ01000001">
    <property type="protein sequence ID" value="REK76147.1"/>
    <property type="molecule type" value="Genomic_DNA"/>
</dbReference>
<name>A0A371PK61_9BACL</name>
<evidence type="ECO:0000256" key="3">
    <source>
        <dbReference type="PIRSR" id="PIRSR016184-1"/>
    </source>
</evidence>
<dbReference type="SUPFAM" id="SSF54506">
    <property type="entry name" value="Diaminopimelate epimerase-like"/>
    <property type="match status" value="1"/>
</dbReference>
<dbReference type="AlphaFoldDB" id="A0A371PK61"/>
<dbReference type="PANTHER" id="PTHR13774">
    <property type="entry name" value="PHENAZINE BIOSYNTHESIS PROTEIN"/>
    <property type="match status" value="1"/>
</dbReference>
<reference evidence="4 5" key="1">
    <citation type="submission" date="2018-08" db="EMBL/GenBank/DDBJ databases">
        <title>Paenibacillus sp. M4BSY-1, whole genome shotgun sequence.</title>
        <authorList>
            <person name="Tuo L."/>
        </authorList>
    </citation>
    <scope>NUCLEOTIDE SEQUENCE [LARGE SCALE GENOMIC DNA]</scope>
    <source>
        <strain evidence="4 5">M4BSY-1</strain>
    </source>
</reference>
<dbReference type="RefSeq" id="WP_116042883.1">
    <property type="nucleotide sequence ID" value="NZ_QUBQ01000001.1"/>
</dbReference>
<proteinExistence type="inferred from homology"/>
<dbReference type="Proteomes" id="UP000261905">
    <property type="component" value="Unassembled WGS sequence"/>
</dbReference>
<gene>
    <name evidence="4" type="ORF">DX130_03535</name>
</gene>
<keyword evidence="5" id="KW-1185">Reference proteome</keyword>
<evidence type="ECO:0000256" key="1">
    <source>
        <dbReference type="ARBA" id="ARBA00008270"/>
    </source>
</evidence>